<comment type="subcellular location">
    <subcellularLocation>
        <location evidence="1">Cell membrane</location>
        <topology evidence="1">Multi-pass membrane protein</topology>
    </subcellularLocation>
</comment>
<dbReference type="InterPro" id="IPR001182">
    <property type="entry name" value="FtsW/RodA"/>
</dbReference>
<evidence type="ECO:0000256" key="20">
    <source>
        <dbReference type="ARBA" id="ARBA00049902"/>
    </source>
</evidence>
<sequence>MNKVYLAKPIVAKRKQSEQKNKKFTFLVPDRSLLFITAALMLFGLIFTYSSSAFESGNLFKRQVIYDIVGLGIAAFLSQFYLKIQEKINPMFIIYGAWALLIIVLFMPKVANVHRWINLGFFNLQPSEVAKPALMIYMAYYLSNISVSISKSFATILPPLIITGVTLFLMMLAPELGTPVLLFCVVFLLLFVAGAKIKHLLLVLACSVPIILHQLIFYSYRLKRLFSFLDPEETAGTTGYQLFQSFLAIGSGGWFGKGLGNSELKLQYLPAAHTDFIFAIISEEIGLFGSLIIIAFFVWLLVCGVNIARRSKNTFNSMLALGLTLTITLQAFFNMGVATGLLPTKGLPLPFFSYGGSSFLITMAMMGMLLNISAVENKADKKI</sequence>
<feature type="transmembrane region" description="Helical" evidence="21">
    <location>
        <begin position="33"/>
        <end position="52"/>
    </location>
</feature>
<feature type="transmembrane region" description="Helical" evidence="21">
    <location>
        <begin position="176"/>
        <end position="193"/>
    </location>
</feature>
<dbReference type="GO" id="GO:0005886">
    <property type="term" value="C:plasma membrane"/>
    <property type="evidence" value="ECO:0007669"/>
    <property type="project" value="UniProtKB-SubCell"/>
</dbReference>
<evidence type="ECO:0000256" key="6">
    <source>
        <dbReference type="ARBA" id="ARBA00022679"/>
    </source>
</evidence>
<keyword evidence="23" id="KW-1185">Reference proteome</keyword>
<evidence type="ECO:0000256" key="12">
    <source>
        <dbReference type="ARBA" id="ARBA00023306"/>
    </source>
</evidence>
<keyword evidence="8" id="KW-0133">Cell shape</keyword>
<dbReference type="PANTHER" id="PTHR30474:SF2">
    <property type="entry name" value="PEPTIDOGLYCAN GLYCOSYLTRANSFERASE FTSW-RELATED"/>
    <property type="match status" value="1"/>
</dbReference>
<keyword evidence="7 21" id="KW-0812">Transmembrane</keyword>
<comment type="similarity">
    <text evidence="16">Belongs to the SEDS family. FtsW subfamily.</text>
</comment>
<reference evidence="22 23" key="1">
    <citation type="journal article" date="2009" name="Appl. Environ. Microbiol.">
        <title>Genomic analysis of 'Elusimicrobium minutum,' the first cultivated representative of the phylum 'Elusimicrobia' (formerly termite group 1).</title>
        <authorList>
            <person name="Herlemann D.P.R."/>
            <person name="Geissinger O."/>
            <person name="Ikeda-Ohtsubo W."/>
            <person name="Kunin V."/>
            <person name="Sun H."/>
            <person name="Lapidus A."/>
            <person name="Hugenholtz P."/>
            <person name="Brune A."/>
        </authorList>
    </citation>
    <scope>NUCLEOTIDE SEQUENCE [LARGE SCALE GENOMIC DNA]</scope>
    <source>
        <strain evidence="22 23">Pei191</strain>
    </source>
</reference>
<keyword evidence="13" id="KW-0961">Cell wall biogenesis/degradation</keyword>
<evidence type="ECO:0000256" key="11">
    <source>
        <dbReference type="ARBA" id="ARBA00023136"/>
    </source>
</evidence>
<evidence type="ECO:0000256" key="7">
    <source>
        <dbReference type="ARBA" id="ARBA00022692"/>
    </source>
</evidence>
<feature type="transmembrane region" description="Helical" evidence="21">
    <location>
        <begin position="285"/>
        <end position="307"/>
    </location>
</feature>
<name>B2KE55_ELUMP</name>
<keyword evidence="10 21" id="KW-1133">Transmembrane helix</keyword>
<dbReference type="RefSeq" id="WP_012415416.1">
    <property type="nucleotide sequence ID" value="NC_010644.1"/>
</dbReference>
<comment type="catalytic activity">
    <reaction evidence="20">
        <text>[GlcNAc-(1-&gt;4)-Mur2Ac(oyl-L-Ala-gamma-D-Glu-L-Lys-D-Ala-D-Ala)](n)-di-trans,octa-cis-undecaprenyl diphosphate + beta-D-GlcNAc-(1-&gt;4)-Mur2Ac(oyl-L-Ala-gamma-D-Glu-L-Lys-D-Ala-D-Ala)-di-trans,octa-cis-undecaprenyl diphosphate = [GlcNAc-(1-&gt;4)-Mur2Ac(oyl-L-Ala-gamma-D-Glu-L-Lys-D-Ala-D-Ala)](n+1)-di-trans,octa-cis-undecaprenyl diphosphate + di-trans,octa-cis-undecaprenyl diphosphate + H(+)</text>
        <dbReference type="Rhea" id="RHEA:23708"/>
        <dbReference type="Rhea" id="RHEA-COMP:9602"/>
        <dbReference type="Rhea" id="RHEA-COMP:9603"/>
        <dbReference type="ChEBI" id="CHEBI:15378"/>
        <dbReference type="ChEBI" id="CHEBI:58405"/>
        <dbReference type="ChEBI" id="CHEBI:60033"/>
        <dbReference type="ChEBI" id="CHEBI:78435"/>
        <dbReference type="EC" id="2.4.99.28"/>
    </reaction>
</comment>
<dbReference type="Proteomes" id="UP000001029">
    <property type="component" value="Chromosome"/>
</dbReference>
<protein>
    <recommendedName>
        <fullName evidence="17">Probable peptidoglycan glycosyltransferase FtsW</fullName>
        <ecNumber evidence="19">2.4.99.28</ecNumber>
    </recommendedName>
    <alternativeName>
        <fullName evidence="18">Cell division protein FtsW</fullName>
    </alternativeName>
    <alternativeName>
        <fullName evidence="15">Cell wall polymerase</fullName>
    </alternativeName>
    <alternativeName>
        <fullName evidence="14">Peptidoglycan polymerase</fullName>
    </alternativeName>
</protein>
<feature type="transmembrane region" description="Helical" evidence="21">
    <location>
        <begin position="200"/>
        <end position="220"/>
    </location>
</feature>
<dbReference type="KEGG" id="emi:Emin_1251"/>
<dbReference type="GO" id="GO:0051301">
    <property type="term" value="P:cell division"/>
    <property type="evidence" value="ECO:0007669"/>
    <property type="project" value="UniProtKB-KW"/>
</dbReference>
<evidence type="ECO:0000256" key="19">
    <source>
        <dbReference type="ARBA" id="ARBA00044770"/>
    </source>
</evidence>
<evidence type="ECO:0000256" key="5">
    <source>
        <dbReference type="ARBA" id="ARBA00022676"/>
    </source>
</evidence>
<keyword evidence="11 21" id="KW-0472">Membrane</keyword>
<evidence type="ECO:0000256" key="14">
    <source>
        <dbReference type="ARBA" id="ARBA00032370"/>
    </source>
</evidence>
<comment type="pathway">
    <text evidence="2">Cell wall biogenesis; peptidoglycan biosynthesis.</text>
</comment>
<dbReference type="STRING" id="445932.Emin_1251"/>
<evidence type="ECO:0000256" key="15">
    <source>
        <dbReference type="ARBA" id="ARBA00033270"/>
    </source>
</evidence>
<evidence type="ECO:0000256" key="1">
    <source>
        <dbReference type="ARBA" id="ARBA00004651"/>
    </source>
</evidence>
<feature type="transmembrane region" description="Helical" evidence="21">
    <location>
        <begin position="319"/>
        <end position="339"/>
    </location>
</feature>
<organism evidence="22 23">
    <name type="scientific">Elusimicrobium minutum (strain Pei191)</name>
    <dbReference type="NCBI Taxonomy" id="445932"/>
    <lineage>
        <taxon>Bacteria</taxon>
        <taxon>Pseudomonadati</taxon>
        <taxon>Elusimicrobiota</taxon>
        <taxon>Elusimicrobia</taxon>
        <taxon>Elusimicrobiales</taxon>
        <taxon>Elusimicrobiaceae</taxon>
        <taxon>Elusimicrobium</taxon>
    </lineage>
</organism>
<gene>
    <name evidence="22" type="ordered locus">Emin_1251</name>
</gene>
<dbReference type="PROSITE" id="PS00428">
    <property type="entry name" value="FTSW_RODA_SPOVE"/>
    <property type="match status" value="1"/>
</dbReference>
<feature type="transmembrane region" description="Helical" evidence="21">
    <location>
        <begin position="88"/>
        <end position="107"/>
    </location>
</feature>
<evidence type="ECO:0000256" key="18">
    <source>
        <dbReference type="ARBA" id="ARBA00041418"/>
    </source>
</evidence>
<dbReference type="EMBL" id="CP001055">
    <property type="protein sequence ID" value="ACC98801.1"/>
    <property type="molecule type" value="Genomic_DNA"/>
</dbReference>
<keyword evidence="6" id="KW-0808">Transferase</keyword>
<accession>B2KE55</accession>
<dbReference type="Pfam" id="PF01098">
    <property type="entry name" value="FTSW_RODA_SPOVE"/>
    <property type="match status" value="1"/>
</dbReference>
<evidence type="ECO:0000256" key="13">
    <source>
        <dbReference type="ARBA" id="ARBA00023316"/>
    </source>
</evidence>
<evidence type="ECO:0000256" key="4">
    <source>
        <dbReference type="ARBA" id="ARBA00022618"/>
    </source>
</evidence>
<keyword evidence="3" id="KW-1003">Cell membrane</keyword>
<evidence type="ECO:0000256" key="2">
    <source>
        <dbReference type="ARBA" id="ARBA00004752"/>
    </source>
</evidence>
<dbReference type="PANTHER" id="PTHR30474">
    <property type="entry name" value="CELL CYCLE PROTEIN"/>
    <property type="match status" value="1"/>
</dbReference>
<keyword evidence="4" id="KW-0132">Cell division</keyword>
<dbReference type="GO" id="GO:0008955">
    <property type="term" value="F:peptidoglycan glycosyltransferase activity"/>
    <property type="evidence" value="ECO:0007669"/>
    <property type="project" value="UniProtKB-EC"/>
</dbReference>
<evidence type="ECO:0000256" key="10">
    <source>
        <dbReference type="ARBA" id="ARBA00022989"/>
    </source>
</evidence>
<dbReference type="OrthoDB" id="9812661at2"/>
<keyword evidence="5" id="KW-0328">Glycosyltransferase</keyword>
<evidence type="ECO:0000256" key="17">
    <source>
        <dbReference type="ARBA" id="ARBA00041185"/>
    </source>
</evidence>
<dbReference type="HOGENOM" id="CLU_029243_0_1_0"/>
<keyword evidence="9" id="KW-0573">Peptidoglycan synthesis</keyword>
<feature type="transmembrane region" description="Helical" evidence="21">
    <location>
        <begin position="351"/>
        <end position="372"/>
    </location>
</feature>
<evidence type="ECO:0000313" key="22">
    <source>
        <dbReference type="EMBL" id="ACC98801.1"/>
    </source>
</evidence>
<dbReference type="GO" id="GO:0008360">
    <property type="term" value="P:regulation of cell shape"/>
    <property type="evidence" value="ECO:0007669"/>
    <property type="project" value="UniProtKB-KW"/>
</dbReference>
<evidence type="ECO:0000256" key="8">
    <source>
        <dbReference type="ARBA" id="ARBA00022960"/>
    </source>
</evidence>
<evidence type="ECO:0000313" key="23">
    <source>
        <dbReference type="Proteomes" id="UP000001029"/>
    </source>
</evidence>
<feature type="transmembrane region" description="Helical" evidence="21">
    <location>
        <begin position="64"/>
        <end position="82"/>
    </location>
</feature>
<dbReference type="InterPro" id="IPR013437">
    <property type="entry name" value="FtsW"/>
</dbReference>
<dbReference type="GO" id="GO:0032153">
    <property type="term" value="C:cell division site"/>
    <property type="evidence" value="ECO:0007669"/>
    <property type="project" value="TreeGrafter"/>
</dbReference>
<dbReference type="InterPro" id="IPR018365">
    <property type="entry name" value="Cell_cycle_FtsW-rel_CS"/>
</dbReference>
<evidence type="ECO:0000256" key="3">
    <source>
        <dbReference type="ARBA" id="ARBA00022475"/>
    </source>
</evidence>
<proteinExistence type="inferred from homology"/>
<evidence type="ECO:0000256" key="21">
    <source>
        <dbReference type="SAM" id="Phobius"/>
    </source>
</evidence>
<evidence type="ECO:0000256" key="16">
    <source>
        <dbReference type="ARBA" id="ARBA00038053"/>
    </source>
</evidence>
<dbReference type="GO" id="GO:0071555">
    <property type="term" value="P:cell wall organization"/>
    <property type="evidence" value="ECO:0007669"/>
    <property type="project" value="UniProtKB-KW"/>
</dbReference>
<dbReference type="NCBIfam" id="TIGR02614">
    <property type="entry name" value="ftsW"/>
    <property type="match status" value="1"/>
</dbReference>
<dbReference type="GO" id="GO:0015648">
    <property type="term" value="F:lipid-linked peptidoglycan transporter activity"/>
    <property type="evidence" value="ECO:0007669"/>
    <property type="project" value="TreeGrafter"/>
</dbReference>
<keyword evidence="12" id="KW-0131">Cell cycle</keyword>
<dbReference type="EC" id="2.4.99.28" evidence="19"/>
<dbReference type="AlphaFoldDB" id="B2KE55"/>
<dbReference type="GO" id="GO:0009252">
    <property type="term" value="P:peptidoglycan biosynthetic process"/>
    <property type="evidence" value="ECO:0007669"/>
    <property type="project" value="UniProtKB-KW"/>
</dbReference>
<evidence type="ECO:0000256" key="9">
    <source>
        <dbReference type="ARBA" id="ARBA00022984"/>
    </source>
</evidence>